<protein>
    <recommendedName>
        <fullName evidence="3">RHS repeat-associated core domain-containing protein</fullName>
    </recommendedName>
</protein>
<dbReference type="Proteomes" id="UP000238042">
    <property type="component" value="Unassembled WGS sequence"/>
</dbReference>
<proteinExistence type="predicted"/>
<organism evidence="1 2">
    <name type="scientific">Apibacter adventoris</name>
    <dbReference type="NCBI Taxonomy" id="1679466"/>
    <lineage>
        <taxon>Bacteria</taxon>
        <taxon>Pseudomonadati</taxon>
        <taxon>Bacteroidota</taxon>
        <taxon>Flavobacteriia</taxon>
        <taxon>Flavobacteriales</taxon>
        <taxon>Weeksellaceae</taxon>
        <taxon>Apibacter</taxon>
    </lineage>
</organism>
<dbReference type="AlphaFoldDB" id="A0A2S8A9S7"/>
<dbReference type="EMBL" id="PSZM01000041">
    <property type="protein sequence ID" value="PQL91270.1"/>
    <property type="molecule type" value="Genomic_DNA"/>
</dbReference>
<keyword evidence="2" id="KW-1185">Reference proteome</keyword>
<name>A0A2S8A9S7_9FLAO</name>
<dbReference type="OrthoDB" id="2972467at2"/>
<reference evidence="1 2" key="1">
    <citation type="submission" date="2018-02" db="EMBL/GenBank/DDBJ databases">
        <title>Genome sequences of Apibacter spp., gut symbionts of Asian honey bees.</title>
        <authorList>
            <person name="Kwong W.K."/>
            <person name="Steele M.I."/>
            <person name="Moran N.A."/>
        </authorList>
    </citation>
    <scope>NUCLEOTIDE SEQUENCE [LARGE SCALE GENOMIC DNA]</scope>
    <source>
        <strain evidence="2">wkB301</strain>
    </source>
</reference>
<gene>
    <name evidence="1" type="ORF">C4S77_08400</name>
</gene>
<accession>A0A2S8A9S7</accession>
<evidence type="ECO:0000313" key="1">
    <source>
        <dbReference type="EMBL" id="PQL91270.1"/>
    </source>
</evidence>
<evidence type="ECO:0008006" key="3">
    <source>
        <dbReference type="Google" id="ProtNLM"/>
    </source>
</evidence>
<dbReference type="RefSeq" id="WP_105247162.1">
    <property type="nucleotide sequence ID" value="NZ_PSZM01000041.1"/>
</dbReference>
<evidence type="ECO:0000313" key="2">
    <source>
        <dbReference type="Proteomes" id="UP000238042"/>
    </source>
</evidence>
<comment type="caution">
    <text evidence="1">The sequence shown here is derived from an EMBL/GenBank/DDBJ whole genome shotgun (WGS) entry which is preliminary data.</text>
</comment>
<sequence length="199" mass="22286">MFEKTGTPYQYTYQNPIRYTDPTGMEGEGADDWIKKGNKIFFDPSANSENYKDKYGKDAILVDKHNIYDERGYISESYDFHSDGTYTYSTGVFSSNHSVYDVETHSISRSTIIEGLKCTSCPTIDTPKSTYFDRWDQHVAMGVVQGGSKMLVGYGIGKALSLGKSLFKARSATTALTEFWPKNGGALGNWETEYLMPGM</sequence>